<feature type="transmembrane region" description="Helical" evidence="8">
    <location>
        <begin position="35"/>
        <end position="55"/>
    </location>
</feature>
<gene>
    <name evidence="8" type="primary">fluC</name>
    <name evidence="8" type="synonym">crcB</name>
    <name evidence="9" type="ORF">SAMN04488063_1346</name>
</gene>
<dbReference type="PANTHER" id="PTHR28259:SF1">
    <property type="entry name" value="FLUORIDE EXPORT PROTEIN 1-RELATED"/>
    <property type="match status" value="1"/>
</dbReference>
<dbReference type="HAMAP" id="MF_00454">
    <property type="entry name" value="FluC"/>
    <property type="match status" value="1"/>
</dbReference>
<dbReference type="EMBL" id="FOOQ01000001">
    <property type="protein sequence ID" value="SFG07566.1"/>
    <property type="molecule type" value="Genomic_DNA"/>
</dbReference>
<evidence type="ECO:0000256" key="8">
    <source>
        <dbReference type="HAMAP-Rule" id="MF_00454"/>
    </source>
</evidence>
<feature type="transmembrane region" description="Helical" evidence="8">
    <location>
        <begin position="102"/>
        <end position="121"/>
    </location>
</feature>
<dbReference type="GO" id="GO:0140114">
    <property type="term" value="P:cellular detoxification of fluoride"/>
    <property type="evidence" value="ECO:0007669"/>
    <property type="project" value="UniProtKB-UniRule"/>
</dbReference>
<evidence type="ECO:0000256" key="1">
    <source>
        <dbReference type="ARBA" id="ARBA00004651"/>
    </source>
</evidence>
<keyword evidence="10" id="KW-1185">Reference proteome</keyword>
<evidence type="ECO:0000256" key="3">
    <source>
        <dbReference type="ARBA" id="ARBA00022692"/>
    </source>
</evidence>
<keyword evidence="8" id="KW-0406">Ion transport</keyword>
<feature type="binding site" evidence="8">
    <location>
        <position position="72"/>
    </location>
    <ligand>
        <name>Na(+)</name>
        <dbReference type="ChEBI" id="CHEBI:29101"/>
        <note>structural</note>
    </ligand>
</feature>
<dbReference type="Proteomes" id="UP000198876">
    <property type="component" value="Unassembled WGS sequence"/>
</dbReference>
<evidence type="ECO:0000313" key="10">
    <source>
        <dbReference type="Proteomes" id="UP000198876"/>
    </source>
</evidence>
<evidence type="ECO:0000256" key="5">
    <source>
        <dbReference type="ARBA" id="ARBA00023136"/>
    </source>
</evidence>
<organism evidence="9 10">
    <name type="scientific">Halopelagius inordinatus</name>
    <dbReference type="NCBI Taxonomy" id="553467"/>
    <lineage>
        <taxon>Archaea</taxon>
        <taxon>Methanobacteriati</taxon>
        <taxon>Methanobacteriota</taxon>
        <taxon>Stenosarchaea group</taxon>
        <taxon>Halobacteria</taxon>
        <taxon>Halobacteriales</taxon>
        <taxon>Haloferacaceae</taxon>
    </lineage>
</organism>
<accession>A0A1I2P1N0</accession>
<keyword evidence="2 8" id="KW-1003">Cell membrane</keyword>
<comment type="similarity">
    <text evidence="6 8">Belongs to the fluoride channel Fluc/FEX (TC 1.A.43) family.</text>
</comment>
<keyword evidence="4 8" id="KW-1133">Transmembrane helix</keyword>
<sequence>MTNPAYLVGAGAAVGALLRYGTNQYVGDAVGDRQFPYGTFAVNVVGSFVLGFVTFLGAGDAVLYAVGTGACGSYTTFSSFSVETVGLWESGDRLLAGWYATANLLGALAAIALALGLARLLG</sequence>
<feature type="transmembrane region" description="Helical" evidence="8">
    <location>
        <begin position="62"/>
        <end position="82"/>
    </location>
</feature>
<evidence type="ECO:0000313" key="9">
    <source>
        <dbReference type="EMBL" id="SFG07566.1"/>
    </source>
</evidence>
<dbReference type="Pfam" id="PF02537">
    <property type="entry name" value="CRCB"/>
    <property type="match status" value="1"/>
</dbReference>
<comment type="subcellular location">
    <subcellularLocation>
        <location evidence="1 8">Cell membrane</location>
        <topology evidence="1 8">Multi-pass membrane protein</topology>
    </subcellularLocation>
</comment>
<evidence type="ECO:0000256" key="7">
    <source>
        <dbReference type="ARBA" id="ARBA00035585"/>
    </source>
</evidence>
<feature type="binding site" evidence="8">
    <location>
        <position position="75"/>
    </location>
    <ligand>
        <name>Na(+)</name>
        <dbReference type="ChEBI" id="CHEBI:29101"/>
        <note>structural</note>
    </ligand>
</feature>
<proteinExistence type="inferred from homology"/>
<keyword evidence="3 8" id="KW-0812">Transmembrane</keyword>
<keyword evidence="5 8" id="KW-0472">Membrane</keyword>
<keyword evidence="8" id="KW-0813">Transport</keyword>
<dbReference type="GO" id="GO:0046872">
    <property type="term" value="F:metal ion binding"/>
    <property type="evidence" value="ECO:0007669"/>
    <property type="project" value="UniProtKB-KW"/>
</dbReference>
<protein>
    <recommendedName>
        <fullName evidence="8">Fluoride-specific ion channel FluC</fullName>
    </recommendedName>
</protein>
<dbReference type="GO" id="GO:0062054">
    <property type="term" value="F:fluoride channel activity"/>
    <property type="evidence" value="ECO:0007669"/>
    <property type="project" value="UniProtKB-UniRule"/>
</dbReference>
<evidence type="ECO:0000256" key="4">
    <source>
        <dbReference type="ARBA" id="ARBA00022989"/>
    </source>
</evidence>
<reference evidence="10" key="1">
    <citation type="submission" date="2016-10" db="EMBL/GenBank/DDBJ databases">
        <authorList>
            <person name="Varghese N."/>
            <person name="Submissions S."/>
        </authorList>
    </citation>
    <scope>NUCLEOTIDE SEQUENCE [LARGE SCALE GENOMIC DNA]</scope>
    <source>
        <strain evidence="10">CGMCC 1.7739</strain>
    </source>
</reference>
<dbReference type="STRING" id="553467.SAMN04488063_1346"/>
<keyword evidence="8" id="KW-0407">Ion channel</keyword>
<dbReference type="InterPro" id="IPR003691">
    <property type="entry name" value="FluC"/>
</dbReference>
<evidence type="ECO:0000256" key="6">
    <source>
        <dbReference type="ARBA" id="ARBA00035120"/>
    </source>
</evidence>
<dbReference type="RefSeq" id="WP_092890179.1">
    <property type="nucleotide sequence ID" value="NZ_FOOQ01000001.1"/>
</dbReference>
<keyword evidence="8" id="KW-0479">Metal-binding</keyword>
<evidence type="ECO:0000256" key="2">
    <source>
        <dbReference type="ARBA" id="ARBA00022475"/>
    </source>
</evidence>
<dbReference type="PANTHER" id="PTHR28259">
    <property type="entry name" value="FLUORIDE EXPORT PROTEIN 1-RELATED"/>
    <property type="match status" value="1"/>
</dbReference>
<dbReference type="AlphaFoldDB" id="A0A1I2P1N0"/>
<comment type="catalytic activity">
    <reaction evidence="7">
        <text>fluoride(in) = fluoride(out)</text>
        <dbReference type="Rhea" id="RHEA:76159"/>
        <dbReference type="ChEBI" id="CHEBI:17051"/>
    </reaction>
    <physiologicalReaction direction="left-to-right" evidence="7">
        <dbReference type="Rhea" id="RHEA:76160"/>
    </physiologicalReaction>
</comment>
<keyword evidence="8" id="KW-0915">Sodium</keyword>
<comment type="activity regulation">
    <text evidence="8">Na(+) is not transported, but it plays an essential structural role and its presence is essential for fluoride channel function.</text>
</comment>
<comment type="function">
    <text evidence="8">Fluoride-specific ion channel. Important for reducing fluoride concentration in the cell, thus reducing its toxicity.</text>
</comment>
<dbReference type="GO" id="GO:0005886">
    <property type="term" value="C:plasma membrane"/>
    <property type="evidence" value="ECO:0007669"/>
    <property type="project" value="UniProtKB-SubCell"/>
</dbReference>
<dbReference type="OrthoDB" id="304656at2157"/>
<name>A0A1I2P1N0_9EURY</name>